<dbReference type="PANTHER" id="PTHR40627:SF4">
    <property type="entry name" value="PRENYLTRANSFERASE ASQH1-RELATED"/>
    <property type="match status" value="1"/>
</dbReference>
<keyword evidence="5" id="KW-1185">Reference proteome</keyword>
<dbReference type="EMBL" id="JBFXLT010000039">
    <property type="protein sequence ID" value="KAL2813564.1"/>
    <property type="molecule type" value="Genomic_DNA"/>
</dbReference>
<evidence type="ECO:0000313" key="4">
    <source>
        <dbReference type="EMBL" id="KAL2813564.1"/>
    </source>
</evidence>
<sequence>MASSLLPSPSSMLPRSLANFLSLALASYIPPSLEPSALQTPVYHQVTDELQDYLDCHGKYWWRASALMLAALLHDAGYSTSSQYRILTFFGRTILPYMGPTFNPRAPQWHSFMTDDHHPIELSWDWHTGHTPPTVRFSIEPVGLYAGTPLDKDNEHADAAFRKALLRALLDTSMEWFYYLDRELTPTNPQHQGQGPREGHPSKIFYAFDLAAESITAKAYFFPGFKARETNRTNLQVIADVITRAPHCSPEQLNALRVFEDFADDINTSPLEMDMLAIDMDPPERSSRLKIYFRNRTTSFASVRQIMTLGQRVTHPGMGRGLSSLRRLWDAILGQGDVPDGEPLAAAKETNDHRTAGLLYNVELRSRSSEPKVKLYIPVRHYALSDNRVISAVHEYMKSVRGNENGLDYGYADTMQRFL</sequence>
<dbReference type="Proteomes" id="UP001610334">
    <property type="component" value="Unassembled WGS sequence"/>
</dbReference>
<dbReference type="PIRSF" id="PIRSF000509">
    <property type="entry name" value="Trp_DMAT"/>
    <property type="match status" value="1"/>
</dbReference>
<dbReference type="InterPro" id="IPR033964">
    <property type="entry name" value="ABBA"/>
</dbReference>
<reference evidence="4 5" key="1">
    <citation type="submission" date="2024-07" db="EMBL/GenBank/DDBJ databases">
        <title>Section-level genome sequencing and comparative genomics of Aspergillus sections Usti and Cavernicolus.</title>
        <authorList>
            <consortium name="Lawrence Berkeley National Laboratory"/>
            <person name="Nybo J.L."/>
            <person name="Vesth T.C."/>
            <person name="Theobald S."/>
            <person name="Frisvad J.C."/>
            <person name="Larsen T.O."/>
            <person name="Kjaerboelling I."/>
            <person name="Rothschild-Mancinelli K."/>
            <person name="Lyhne E.K."/>
            <person name="Kogle M.E."/>
            <person name="Barry K."/>
            <person name="Clum A."/>
            <person name="Na H."/>
            <person name="Ledsgaard L."/>
            <person name="Lin J."/>
            <person name="Lipzen A."/>
            <person name="Kuo A."/>
            <person name="Riley R."/>
            <person name="Mondo S."/>
            <person name="Labutti K."/>
            <person name="Haridas S."/>
            <person name="Pangalinan J."/>
            <person name="Salamov A.A."/>
            <person name="Simmons B.A."/>
            <person name="Magnuson J.K."/>
            <person name="Chen J."/>
            <person name="Drula E."/>
            <person name="Henrissat B."/>
            <person name="Wiebenga A."/>
            <person name="Lubbers R.J."/>
            <person name="Gomes A.C."/>
            <person name="Makela M.R."/>
            <person name="Stajich J."/>
            <person name="Grigoriev I.V."/>
            <person name="Mortensen U.H."/>
            <person name="De Vries R.P."/>
            <person name="Baker S.E."/>
            <person name="Andersen M.R."/>
        </authorList>
    </citation>
    <scope>NUCLEOTIDE SEQUENCE [LARGE SCALE GENOMIC DNA]</scope>
    <source>
        <strain evidence="4 5">CBS 588.65</strain>
    </source>
</reference>
<proteinExistence type="inferred from homology"/>
<keyword evidence="3" id="KW-0808">Transferase</keyword>
<dbReference type="InterPro" id="IPR017795">
    <property type="entry name" value="ABBA_NscD-like"/>
</dbReference>
<organism evidence="4 5">
    <name type="scientific">Aspergillus granulosus</name>
    <dbReference type="NCBI Taxonomy" id="176169"/>
    <lineage>
        <taxon>Eukaryota</taxon>
        <taxon>Fungi</taxon>
        <taxon>Dikarya</taxon>
        <taxon>Ascomycota</taxon>
        <taxon>Pezizomycotina</taxon>
        <taxon>Eurotiomycetes</taxon>
        <taxon>Eurotiomycetidae</taxon>
        <taxon>Eurotiales</taxon>
        <taxon>Aspergillaceae</taxon>
        <taxon>Aspergillus</taxon>
        <taxon>Aspergillus subgen. Nidulantes</taxon>
    </lineage>
</organism>
<gene>
    <name evidence="4" type="ORF">BJX63DRAFT_431905</name>
</gene>
<dbReference type="CDD" id="cd13929">
    <property type="entry name" value="PT-DMATS_CymD"/>
    <property type="match status" value="1"/>
</dbReference>
<dbReference type="SFLD" id="SFLDS00036">
    <property type="entry name" value="Aromatic_Prenyltransferase"/>
    <property type="match status" value="1"/>
</dbReference>
<dbReference type="Pfam" id="PF11991">
    <property type="entry name" value="Trp_DMAT"/>
    <property type="match status" value="1"/>
</dbReference>
<comment type="pathway">
    <text evidence="1">Secondary metabolite biosynthesis.</text>
</comment>
<evidence type="ECO:0000256" key="3">
    <source>
        <dbReference type="ARBA" id="ARBA00022679"/>
    </source>
</evidence>
<evidence type="ECO:0000256" key="2">
    <source>
        <dbReference type="ARBA" id="ARBA00010209"/>
    </source>
</evidence>
<evidence type="ECO:0000313" key="5">
    <source>
        <dbReference type="Proteomes" id="UP001610334"/>
    </source>
</evidence>
<comment type="caution">
    <text evidence="4">The sequence shown here is derived from an EMBL/GenBank/DDBJ whole genome shotgun (WGS) entry which is preliminary data.</text>
</comment>
<name>A0ABR4HDK3_9EURO</name>
<accession>A0ABR4HDK3</accession>
<evidence type="ECO:0000256" key="1">
    <source>
        <dbReference type="ARBA" id="ARBA00005179"/>
    </source>
</evidence>
<dbReference type="InterPro" id="IPR012148">
    <property type="entry name" value="ABBA_DMATS-like"/>
</dbReference>
<dbReference type="PANTHER" id="PTHR40627">
    <property type="entry name" value="INDOLE PRENYLTRANSFERASE TDIB-RELATED"/>
    <property type="match status" value="1"/>
</dbReference>
<comment type="similarity">
    <text evidence="2">Belongs to the tryptophan dimethylallyltransferase family.</text>
</comment>
<dbReference type="NCBIfam" id="TIGR03429">
    <property type="entry name" value="arom_pren_DMATS"/>
    <property type="match status" value="1"/>
</dbReference>
<protein>
    <submittedName>
        <fullName evidence="4">Aromatic prenyltransferase</fullName>
    </submittedName>
</protein>